<dbReference type="InterPro" id="IPR000086">
    <property type="entry name" value="NUDIX_hydrolase_dom"/>
</dbReference>
<dbReference type="InterPro" id="IPR029119">
    <property type="entry name" value="MutY_C"/>
</dbReference>
<dbReference type="RefSeq" id="WP_092962444.1">
    <property type="nucleotide sequence ID" value="NZ_FOSQ01000013.1"/>
</dbReference>
<evidence type="ECO:0000256" key="5">
    <source>
        <dbReference type="ARBA" id="ARBA00022723"/>
    </source>
</evidence>
<dbReference type="Gene3D" id="3.40.630.30">
    <property type="match status" value="1"/>
</dbReference>
<keyword evidence="21" id="KW-1185">Reference proteome</keyword>
<evidence type="ECO:0000256" key="16">
    <source>
        <dbReference type="ARBA" id="ARBA00042798"/>
    </source>
</evidence>
<dbReference type="SUPFAM" id="SSF55811">
    <property type="entry name" value="Nudix"/>
    <property type="match status" value="1"/>
</dbReference>
<keyword evidence="7" id="KW-0378">Hydrolase</keyword>
<evidence type="ECO:0000256" key="10">
    <source>
        <dbReference type="ARBA" id="ARBA00035861"/>
    </source>
</evidence>
<evidence type="ECO:0000256" key="17">
    <source>
        <dbReference type="SAM" id="MobiDB-lite"/>
    </source>
</evidence>
<keyword evidence="5" id="KW-0479">Metal-binding</keyword>
<dbReference type="GO" id="GO:0044716">
    <property type="term" value="F:8-oxo-GDP phosphatase activity"/>
    <property type="evidence" value="ECO:0007669"/>
    <property type="project" value="TreeGrafter"/>
</dbReference>
<dbReference type="EMBL" id="FOSQ01000013">
    <property type="protein sequence ID" value="SFK98133.1"/>
    <property type="molecule type" value="Genomic_DNA"/>
</dbReference>
<dbReference type="InterPro" id="IPR015797">
    <property type="entry name" value="NUDIX_hydrolase-like_dom_sf"/>
</dbReference>
<sequence length="363" mass="39211">MATSLPLAPDAPAPQDADPLAPPPFAPLRTERLTIRPLRPEDAADLHRLVNDWEVAKTLARVPFPYPRDLADEWIASTRMQMAAGHAWHLAITGLEQAGTPEEREVLVGCIGLTRDAGKREAELGYWVGRRFWGHGVGPEAAGRVVSWAFANIDVDRLVASALVDNERSQKLLGRIGFRETGDGVRDFVARGGPMPVKLFEMTRADLPAPAPSATPPAAPALADGPADAPGKKILLVAACALIDGDGRVLLARRPEGKPLAGLWEFPGGKVHAGETPEAALIRELKEELAIDVAESCLAPFAFASHGYEKFHLLMPLYLCRRWTGAVTAVEGQALAWVRPQKLADYAMPPADKPLVALLRDFL</sequence>
<dbReference type="GO" id="GO:0044715">
    <property type="term" value="F:8-oxo-dGDP phosphatase activity"/>
    <property type="evidence" value="ECO:0007669"/>
    <property type="project" value="TreeGrafter"/>
</dbReference>
<dbReference type="GO" id="GO:0006260">
    <property type="term" value="P:DNA replication"/>
    <property type="evidence" value="ECO:0007669"/>
    <property type="project" value="UniProtKB-KW"/>
</dbReference>
<comment type="similarity">
    <text evidence="2">Belongs to the Nudix hydrolase family.</text>
</comment>
<dbReference type="Pfam" id="PF14815">
    <property type="entry name" value="NUDIX_4"/>
    <property type="match status" value="1"/>
</dbReference>
<keyword evidence="4" id="KW-0235">DNA replication</keyword>
<dbReference type="InterPro" id="IPR016181">
    <property type="entry name" value="Acyl_CoA_acyltransferase"/>
</dbReference>
<dbReference type="Proteomes" id="UP000199473">
    <property type="component" value="Unassembled WGS sequence"/>
</dbReference>
<dbReference type="GO" id="GO:0016747">
    <property type="term" value="F:acyltransferase activity, transferring groups other than amino-acyl groups"/>
    <property type="evidence" value="ECO:0007669"/>
    <property type="project" value="InterPro"/>
</dbReference>
<comment type="catalytic activity">
    <reaction evidence="11">
        <text>8-oxo-GTP + H2O = 8-oxo-GMP + diphosphate + H(+)</text>
        <dbReference type="Rhea" id="RHEA:67616"/>
        <dbReference type="ChEBI" id="CHEBI:15377"/>
        <dbReference type="ChEBI" id="CHEBI:15378"/>
        <dbReference type="ChEBI" id="CHEBI:33019"/>
        <dbReference type="ChEBI" id="CHEBI:143553"/>
        <dbReference type="ChEBI" id="CHEBI:145694"/>
    </reaction>
</comment>
<feature type="region of interest" description="Disordered" evidence="17">
    <location>
        <begin position="1"/>
        <end position="26"/>
    </location>
</feature>
<keyword evidence="9" id="KW-0234">DNA repair</keyword>
<dbReference type="CDD" id="cd03425">
    <property type="entry name" value="NUDIX_MutT_NudA_like"/>
    <property type="match status" value="1"/>
</dbReference>
<evidence type="ECO:0000259" key="18">
    <source>
        <dbReference type="PROSITE" id="PS51186"/>
    </source>
</evidence>
<dbReference type="PROSITE" id="PS51462">
    <property type="entry name" value="NUDIX"/>
    <property type="match status" value="1"/>
</dbReference>
<feature type="compositionally biased region" description="Low complexity" evidence="17">
    <location>
        <begin position="1"/>
        <end position="19"/>
    </location>
</feature>
<protein>
    <recommendedName>
        <fullName evidence="13">8-oxo-dGTP diphosphatase</fullName>
        <ecNumber evidence="12">3.6.1.55</ecNumber>
    </recommendedName>
    <alternativeName>
        <fullName evidence="16">7,8-dihydro-8-oxoguanine-triphosphatase</fullName>
    </alternativeName>
    <alternativeName>
        <fullName evidence="15">Mutator protein MutT</fullName>
    </alternativeName>
    <alternativeName>
        <fullName evidence="14">dGTP pyrophosphohydrolase</fullName>
    </alternativeName>
</protein>
<dbReference type="PANTHER" id="PTHR47707">
    <property type="entry name" value="8-OXO-DGTP DIPHOSPHATASE"/>
    <property type="match status" value="1"/>
</dbReference>
<evidence type="ECO:0000256" key="8">
    <source>
        <dbReference type="ARBA" id="ARBA00022842"/>
    </source>
</evidence>
<dbReference type="SUPFAM" id="SSF55729">
    <property type="entry name" value="Acyl-CoA N-acyltransferases (Nat)"/>
    <property type="match status" value="1"/>
</dbReference>
<dbReference type="EC" id="3.6.1.55" evidence="12"/>
<keyword evidence="8" id="KW-0460">Magnesium</keyword>
<dbReference type="GO" id="GO:0046872">
    <property type="term" value="F:metal ion binding"/>
    <property type="evidence" value="ECO:0007669"/>
    <property type="project" value="UniProtKB-KW"/>
</dbReference>
<organism evidence="20 21">
    <name type="scientific">Falsiroseomonas stagni DSM 19981</name>
    <dbReference type="NCBI Taxonomy" id="1123062"/>
    <lineage>
        <taxon>Bacteria</taxon>
        <taxon>Pseudomonadati</taxon>
        <taxon>Pseudomonadota</taxon>
        <taxon>Alphaproteobacteria</taxon>
        <taxon>Acetobacterales</taxon>
        <taxon>Roseomonadaceae</taxon>
        <taxon>Falsiroseomonas</taxon>
    </lineage>
</organism>
<gene>
    <name evidence="20" type="ORF">SAMN02745775_1136</name>
</gene>
<dbReference type="PROSITE" id="PS51186">
    <property type="entry name" value="GNAT"/>
    <property type="match status" value="1"/>
</dbReference>
<evidence type="ECO:0000256" key="9">
    <source>
        <dbReference type="ARBA" id="ARBA00023204"/>
    </source>
</evidence>
<evidence type="ECO:0000256" key="1">
    <source>
        <dbReference type="ARBA" id="ARBA00001946"/>
    </source>
</evidence>
<evidence type="ECO:0000256" key="11">
    <source>
        <dbReference type="ARBA" id="ARBA00036904"/>
    </source>
</evidence>
<feature type="domain" description="N-acetyltransferase" evidence="18">
    <location>
        <begin position="33"/>
        <end position="210"/>
    </location>
</feature>
<evidence type="ECO:0000256" key="14">
    <source>
        <dbReference type="ARBA" id="ARBA00041592"/>
    </source>
</evidence>
<dbReference type="GO" id="GO:0035539">
    <property type="term" value="F:8-oxo-7,8-dihydrodeoxyguanosine triphosphate pyrophosphatase activity"/>
    <property type="evidence" value="ECO:0007669"/>
    <property type="project" value="UniProtKB-EC"/>
</dbReference>
<reference evidence="20 21" key="1">
    <citation type="submission" date="2016-10" db="EMBL/GenBank/DDBJ databases">
        <authorList>
            <person name="de Groot N.N."/>
        </authorList>
    </citation>
    <scope>NUCLEOTIDE SEQUENCE [LARGE SCALE GENOMIC DNA]</scope>
    <source>
        <strain evidence="20 21">DSM 19981</strain>
    </source>
</reference>
<keyword evidence="6" id="KW-0227">DNA damage</keyword>
<evidence type="ECO:0000256" key="4">
    <source>
        <dbReference type="ARBA" id="ARBA00022705"/>
    </source>
</evidence>
<dbReference type="GO" id="GO:0008413">
    <property type="term" value="F:8-oxo-7,8-dihydroguanosine triphosphate pyrophosphatase activity"/>
    <property type="evidence" value="ECO:0007669"/>
    <property type="project" value="TreeGrafter"/>
</dbReference>
<evidence type="ECO:0000256" key="6">
    <source>
        <dbReference type="ARBA" id="ARBA00022763"/>
    </source>
</evidence>
<evidence type="ECO:0000256" key="7">
    <source>
        <dbReference type="ARBA" id="ARBA00022801"/>
    </source>
</evidence>
<keyword evidence="3" id="KW-0515">Mutator protein</keyword>
<name>A0A1I4DYS9_9PROT</name>
<evidence type="ECO:0000256" key="3">
    <source>
        <dbReference type="ARBA" id="ARBA00022457"/>
    </source>
</evidence>
<dbReference type="Pfam" id="PF13302">
    <property type="entry name" value="Acetyltransf_3"/>
    <property type="match status" value="1"/>
</dbReference>
<dbReference type="Gene3D" id="3.90.79.10">
    <property type="entry name" value="Nucleoside Triphosphate Pyrophosphohydrolase"/>
    <property type="match status" value="1"/>
</dbReference>
<proteinExistence type="inferred from homology"/>
<evidence type="ECO:0000256" key="13">
    <source>
        <dbReference type="ARBA" id="ARBA00040794"/>
    </source>
</evidence>
<comment type="cofactor">
    <cofactor evidence="1">
        <name>Mg(2+)</name>
        <dbReference type="ChEBI" id="CHEBI:18420"/>
    </cofactor>
</comment>
<accession>A0A1I4DYS9</accession>
<dbReference type="InterPro" id="IPR000182">
    <property type="entry name" value="GNAT_dom"/>
</dbReference>
<evidence type="ECO:0000313" key="20">
    <source>
        <dbReference type="EMBL" id="SFK98133.1"/>
    </source>
</evidence>
<dbReference type="InterPro" id="IPR020476">
    <property type="entry name" value="Nudix_hydrolase"/>
</dbReference>
<evidence type="ECO:0000259" key="19">
    <source>
        <dbReference type="PROSITE" id="PS51462"/>
    </source>
</evidence>
<feature type="domain" description="Nudix hydrolase" evidence="19">
    <location>
        <begin position="232"/>
        <end position="361"/>
    </location>
</feature>
<dbReference type="OrthoDB" id="9810648at2"/>
<dbReference type="PRINTS" id="PR00502">
    <property type="entry name" value="NUDIXFAMILY"/>
</dbReference>
<dbReference type="InterPro" id="IPR047127">
    <property type="entry name" value="MutT-like"/>
</dbReference>
<evidence type="ECO:0000256" key="15">
    <source>
        <dbReference type="ARBA" id="ARBA00041979"/>
    </source>
</evidence>
<dbReference type="STRING" id="1123062.SAMN02745775_1136"/>
<dbReference type="AlphaFoldDB" id="A0A1I4DYS9"/>
<dbReference type="GO" id="GO:0006281">
    <property type="term" value="P:DNA repair"/>
    <property type="evidence" value="ECO:0007669"/>
    <property type="project" value="UniProtKB-KW"/>
</dbReference>
<evidence type="ECO:0000256" key="12">
    <source>
        <dbReference type="ARBA" id="ARBA00038905"/>
    </source>
</evidence>
<evidence type="ECO:0000313" key="21">
    <source>
        <dbReference type="Proteomes" id="UP000199473"/>
    </source>
</evidence>
<comment type="catalytic activity">
    <reaction evidence="10">
        <text>8-oxo-dGTP + H2O = 8-oxo-dGMP + diphosphate + H(+)</text>
        <dbReference type="Rhea" id="RHEA:31575"/>
        <dbReference type="ChEBI" id="CHEBI:15377"/>
        <dbReference type="ChEBI" id="CHEBI:15378"/>
        <dbReference type="ChEBI" id="CHEBI:33019"/>
        <dbReference type="ChEBI" id="CHEBI:63224"/>
        <dbReference type="ChEBI" id="CHEBI:77896"/>
        <dbReference type="EC" id="3.6.1.55"/>
    </reaction>
</comment>
<dbReference type="PANTHER" id="PTHR47707:SF1">
    <property type="entry name" value="NUDIX HYDROLASE FAMILY PROTEIN"/>
    <property type="match status" value="1"/>
</dbReference>
<evidence type="ECO:0000256" key="2">
    <source>
        <dbReference type="ARBA" id="ARBA00005582"/>
    </source>
</evidence>
<dbReference type="FunFam" id="3.90.79.10:FF:000014">
    <property type="entry name" value="8-oxo-dGTP diphosphatase MutT"/>
    <property type="match status" value="1"/>
</dbReference>